<sequence length="62" mass="6522">MKIEGAAAGVLGVQVDLPCLTHGVGLDEMALVVHMEGVIDGVILQIGYETRYIDDCHGTSLP</sequence>
<dbReference type="AlphaFoldDB" id="A0A6J6HEF5"/>
<accession>A0A6J6HEF5</accession>
<proteinExistence type="predicted"/>
<gene>
    <name evidence="1" type="ORF">UFOPK1835_01004</name>
</gene>
<evidence type="ECO:0000313" key="1">
    <source>
        <dbReference type="EMBL" id="CAB4609685.1"/>
    </source>
</evidence>
<protein>
    <submittedName>
        <fullName evidence="1">Unannotated protein</fullName>
    </submittedName>
</protein>
<reference evidence="1" key="1">
    <citation type="submission" date="2020-05" db="EMBL/GenBank/DDBJ databases">
        <authorList>
            <person name="Chiriac C."/>
            <person name="Salcher M."/>
            <person name="Ghai R."/>
            <person name="Kavagutti S V."/>
        </authorList>
    </citation>
    <scope>NUCLEOTIDE SEQUENCE</scope>
</reference>
<dbReference type="EMBL" id="CAEZUP010000036">
    <property type="protein sequence ID" value="CAB4609685.1"/>
    <property type="molecule type" value="Genomic_DNA"/>
</dbReference>
<organism evidence="1">
    <name type="scientific">freshwater metagenome</name>
    <dbReference type="NCBI Taxonomy" id="449393"/>
    <lineage>
        <taxon>unclassified sequences</taxon>
        <taxon>metagenomes</taxon>
        <taxon>ecological metagenomes</taxon>
    </lineage>
</organism>
<name>A0A6J6HEF5_9ZZZZ</name>